<proteinExistence type="predicted"/>
<gene>
    <name evidence="1" type="ORF">S12H4_06322</name>
</gene>
<organism evidence="1">
    <name type="scientific">marine sediment metagenome</name>
    <dbReference type="NCBI Taxonomy" id="412755"/>
    <lineage>
        <taxon>unclassified sequences</taxon>
        <taxon>metagenomes</taxon>
        <taxon>ecological metagenomes</taxon>
    </lineage>
</organism>
<feature type="non-terminal residue" evidence="1">
    <location>
        <position position="1"/>
    </location>
</feature>
<protein>
    <submittedName>
        <fullName evidence="1">Uncharacterized protein</fullName>
    </submittedName>
</protein>
<name>X1S0C7_9ZZZZ</name>
<dbReference type="AlphaFoldDB" id="X1S0C7"/>
<reference evidence="1" key="1">
    <citation type="journal article" date="2014" name="Front. Microbiol.">
        <title>High frequency of phylogenetically diverse reductive dehalogenase-homologous genes in deep subseafloor sedimentary metagenomes.</title>
        <authorList>
            <person name="Kawai M."/>
            <person name="Futagami T."/>
            <person name="Toyoda A."/>
            <person name="Takaki Y."/>
            <person name="Nishi S."/>
            <person name="Hori S."/>
            <person name="Arai W."/>
            <person name="Tsubouchi T."/>
            <person name="Morono Y."/>
            <person name="Uchiyama I."/>
            <person name="Ito T."/>
            <person name="Fujiyama A."/>
            <person name="Inagaki F."/>
            <person name="Takami H."/>
        </authorList>
    </citation>
    <scope>NUCLEOTIDE SEQUENCE</scope>
    <source>
        <strain evidence="1">Expedition CK06-06</strain>
    </source>
</reference>
<dbReference type="EMBL" id="BARW01002206">
    <property type="protein sequence ID" value="GAI68910.1"/>
    <property type="molecule type" value="Genomic_DNA"/>
</dbReference>
<evidence type="ECO:0000313" key="1">
    <source>
        <dbReference type="EMBL" id="GAI68910.1"/>
    </source>
</evidence>
<comment type="caution">
    <text evidence="1">The sequence shown here is derived from an EMBL/GenBank/DDBJ whole genome shotgun (WGS) entry which is preliminary data.</text>
</comment>
<accession>X1S0C7</accession>
<sequence>EDYNLEIIKKWLNKVKEDHFARLLILELVLSMRSGIKGIEEKFTDADFYEFLDSNFKILLSSSEAQDKSSNSEIVFMRLIWQLRVELVRYYLRYIDIDSQRINSQRDFDTERNIGIAWWMAKKTTYSILEIVKKENFTTEEKSDYLKRILDSLEEKFEITRLRHYFFDINMPNSV</sequence>